<sequence length="134" mass="15587">MLFLSHWKLGKELKGGSKINVSVDMAKSFEVKQCGVHIVYSNLEEENNETPTEEDKTPTEEDMIKIKPSIYSTYQTFFEGDLSAYQMSTGAFLFSNHECFLDQRRSGDEWVHNDLMEITWLTDDEEELEDEEDD</sequence>
<feature type="compositionally biased region" description="Basic and acidic residues" evidence="1">
    <location>
        <begin position="53"/>
        <end position="63"/>
    </location>
</feature>
<evidence type="ECO:0000313" key="3">
    <source>
        <dbReference type="Proteomes" id="UP001642360"/>
    </source>
</evidence>
<protein>
    <submittedName>
        <fullName evidence="2">Uncharacterized protein</fullName>
    </submittedName>
</protein>
<evidence type="ECO:0000256" key="1">
    <source>
        <dbReference type="SAM" id="MobiDB-lite"/>
    </source>
</evidence>
<dbReference type="Proteomes" id="UP001642360">
    <property type="component" value="Unassembled WGS sequence"/>
</dbReference>
<gene>
    <name evidence="2" type="ORF">ILEXP_LOCUS19070</name>
</gene>
<proteinExistence type="predicted"/>
<comment type="caution">
    <text evidence="2">The sequence shown here is derived from an EMBL/GenBank/DDBJ whole genome shotgun (WGS) entry which is preliminary data.</text>
</comment>
<accession>A0ABC8S107</accession>
<dbReference type="AlphaFoldDB" id="A0ABC8S107"/>
<name>A0ABC8S107_9AQUA</name>
<feature type="region of interest" description="Disordered" evidence="1">
    <location>
        <begin position="44"/>
        <end position="63"/>
    </location>
</feature>
<dbReference type="EMBL" id="CAUOFW020002072">
    <property type="protein sequence ID" value="CAK9150916.1"/>
    <property type="molecule type" value="Genomic_DNA"/>
</dbReference>
<reference evidence="2 3" key="1">
    <citation type="submission" date="2024-02" db="EMBL/GenBank/DDBJ databases">
        <authorList>
            <person name="Vignale AGUSTIN F."/>
            <person name="Sosa J E."/>
            <person name="Modenutti C."/>
        </authorList>
    </citation>
    <scope>NUCLEOTIDE SEQUENCE [LARGE SCALE GENOMIC DNA]</scope>
</reference>
<keyword evidence="3" id="KW-1185">Reference proteome</keyword>
<evidence type="ECO:0000313" key="2">
    <source>
        <dbReference type="EMBL" id="CAK9150916.1"/>
    </source>
</evidence>
<organism evidence="2 3">
    <name type="scientific">Ilex paraguariensis</name>
    <name type="common">yerba mate</name>
    <dbReference type="NCBI Taxonomy" id="185542"/>
    <lineage>
        <taxon>Eukaryota</taxon>
        <taxon>Viridiplantae</taxon>
        <taxon>Streptophyta</taxon>
        <taxon>Embryophyta</taxon>
        <taxon>Tracheophyta</taxon>
        <taxon>Spermatophyta</taxon>
        <taxon>Magnoliopsida</taxon>
        <taxon>eudicotyledons</taxon>
        <taxon>Gunneridae</taxon>
        <taxon>Pentapetalae</taxon>
        <taxon>asterids</taxon>
        <taxon>campanulids</taxon>
        <taxon>Aquifoliales</taxon>
        <taxon>Aquifoliaceae</taxon>
        <taxon>Ilex</taxon>
    </lineage>
</organism>